<reference evidence="2" key="2">
    <citation type="submission" date="2017-02" db="EMBL/GenBank/DDBJ databases">
        <title>Sunflower complete genome.</title>
        <authorList>
            <person name="Langlade N."/>
            <person name="Munos S."/>
        </authorList>
    </citation>
    <scope>NUCLEOTIDE SEQUENCE [LARGE SCALE GENOMIC DNA]</scope>
    <source>
        <tissue evidence="2">Leaves</tissue>
    </source>
</reference>
<gene>
    <name evidence="2" type="ORF">HannXRQ_Chr03g0077491</name>
    <name evidence="1" type="ORF">HanXRQr2_Chr03g0117301</name>
</gene>
<accession>A0A251VAE7</accession>
<reference evidence="1 3" key="1">
    <citation type="journal article" date="2017" name="Nature">
        <title>The sunflower genome provides insights into oil metabolism, flowering and Asterid evolution.</title>
        <authorList>
            <person name="Badouin H."/>
            <person name="Gouzy J."/>
            <person name="Grassa C.J."/>
            <person name="Murat F."/>
            <person name="Staton S.E."/>
            <person name="Cottret L."/>
            <person name="Lelandais-Briere C."/>
            <person name="Owens G.L."/>
            <person name="Carrere S."/>
            <person name="Mayjonade B."/>
            <person name="Legrand L."/>
            <person name="Gill N."/>
            <person name="Kane N.C."/>
            <person name="Bowers J.E."/>
            <person name="Hubner S."/>
            <person name="Bellec A."/>
            <person name="Berard A."/>
            <person name="Berges H."/>
            <person name="Blanchet N."/>
            <person name="Boniface M.C."/>
            <person name="Brunel D."/>
            <person name="Catrice O."/>
            <person name="Chaidir N."/>
            <person name="Claudel C."/>
            <person name="Donnadieu C."/>
            <person name="Faraut T."/>
            <person name="Fievet G."/>
            <person name="Helmstetter N."/>
            <person name="King M."/>
            <person name="Knapp S.J."/>
            <person name="Lai Z."/>
            <person name="Le Paslier M.C."/>
            <person name="Lippi Y."/>
            <person name="Lorenzon L."/>
            <person name="Mandel J.R."/>
            <person name="Marage G."/>
            <person name="Marchand G."/>
            <person name="Marquand E."/>
            <person name="Bret-Mestries E."/>
            <person name="Morien E."/>
            <person name="Nambeesan S."/>
            <person name="Nguyen T."/>
            <person name="Pegot-Espagnet P."/>
            <person name="Pouilly N."/>
            <person name="Raftis F."/>
            <person name="Sallet E."/>
            <person name="Schiex T."/>
            <person name="Thomas J."/>
            <person name="Vandecasteele C."/>
            <person name="Vares D."/>
            <person name="Vear F."/>
            <person name="Vautrin S."/>
            <person name="Crespi M."/>
            <person name="Mangin B."/>
            <person name="Burke J.M."/>
            <person name="Salse J."/>
            <person name="Munos S."/>
            <person name="Vincourt P."/>
            <person name="Rieseberg L.H."/>
            <person name="Langlade N.B."/>
        </authorList>
    </citation>
    <scope>NUCLEOTIDE SEQUENCE [LARGE SCALE GENOMIC DNA]</scope>
    <source>
        <strain evidence="3">cv. SF193</strain>
        <tissue evidence="1">Leaves</tissue>
    </source>
</reference>
<proteinExistence type="predicted"/>
<dbReference type="Gramene" id="mRNA:HanXRQr2_Chr03g0117301">
    <property type="protein sequence ID" value="mRNA:HanXRQr2_Chr03g0117301"/>
    <property type="gene ID" value="HanXRQr2_Chr03g0117301"/>
</dbReference>
<dbReference type="Proteomes" id="UP000215914">
    <property type="component" value="Chromosome 3"/>
</dbReference>
<dbReference type="EMBL" id="MNCJ02000318">
    <property type="protein sequence ID" value="KAF5814979.1"/>
    <property type="molecule type" value="Genomic_DNA"/>
</dbReference>
<reference evidence="1" key="3">
    <citation type="submission" date="2020-06" db="EMBL/GenBank/DDBJ databases">
        <title>Helianthus annuus Genome sequencing and assembly Release 2.</title>
        <authorList>
            <person name="Gouzy J."/>
            <person name="Langlade N."/>
            <person name="Munos S."/>
        </authorList>
    </citation>
    <scope>NUCLEOTIDE SEQUENCE</scope>
    <source>
        <tissue evidence="1">Leaves</tissue>
    </source>
</reference>
<keyword evidence="3" id="KW-1185">Reference proteome</keyword>
<organism evidence="2 3">
    <name type="scientific">Helianthus annuus</name>
    <name type="common">Common sunflower</name>
    <dbReference type="NCBI Taxonomy" id="4232"/>
    <lineage>
        <taxon>Eukaryota</taxon>
        <taxon>Viridiplantae</taxon>
        <taxon>Streptophyta</taxon>
        <taxon>Embryophyta</taxon>
        <taxon>Tracheophyta</taxon>
        <taxon>Spermatophyta</taxon>
        <taxon>Magnoliopsida</taxon>
        <taxon>eudicotyledons</taxon>
        <taxon>Gunneridae</taxon>
        <taxon>Pentapetalae</taxon>
        <taxon>asterids</taxon>
        <taxon>campanulids</taxon>
        <taxon>Asterales</taxon>
        <taxon>Asteraceae</taxon>
        <taxon>Asteroideae</taxon>
        <taxon>Heliantheae alliance</taxon>
        <taxon>Heliantheae</taxon>
        <taxon>Helianthus</taxon>
    </lineage>
</organism>
<sequence length="87" mass="9867">MGSRLRVYEGECSSKAGEIEKGKADFKSDKPFMVYINQSHLTNRGVYLPAEFRKKFSRGHKSDHKCSLQPWSLVDVVMVASSQLKCI</sequence>
<evidence type="ECO:0000313" key="3">
    <source>
        <dbReference type="Proteomes" id="UP000215914"/>
    </source>
</evidence>
<protein>
    <submittedName>
        <fullName evidence="2">Uncharacterized protein</fullName>
    </submittedName>
</protein>
<evidence type="ECO:0000313" key="2">
    <source>
        <dbReference type="EMBL" id="OTG31601.1"/>
    </source>
</evidence>
<dbReference type="EMBL" id="CM007892">
    <property type="protein sequence ID" value="OTG31601.1"/>
    <property type="molecule type" value="Genomic_DNA"/>
</dbReference>
<evidence type="ECO:0000313" key="1">
    <source>
        <dbReference type="EMBL" id="KAF5814979.1"/>
    </source>
</evidence>
<name>A0A251VAE7_HELAN</name>
<dbReference type="InParanoid" id="A0A251VAE7"/>
<dbReference type="AlphaFoldDB" id="A0A251VAE7"/>